<reference evidence="1" key="1">
    <citation type="submission" date="2013-03" db="EMBL/GenBank/DDBJ databases">
        <authorList>
            <person name="Harkins D.M."/>
            <person name="Durkin A.S."/>
            <person name="Brinkac L.M."/>
            <person name="Haft D.H."/>
            <person name="Selengut J.D."/>
            <person name="Sanka R."/>
            <person name="DePew J."/>
            <person name="Purushe J."/>
            <person name="Hartskeerl R.A."/>
            <person name="Ahmed A."/>
            <person name="van der Linden H."/>
            <person name="Goris M.G.A."/>
            <person name="Vinetz J.M."/>
            <person name="Sutton G.G."/>
            <person name="Nierman W.C."/>
            <person name="Fouts D.E."/>
        </authorList>
    </citation>
    <scope>NUCLEOTIDE SEQUENCE [LARGE SCALE GENOMIC DNA]</scope>
    <source>
        <strain evidence="1">ICFT</strain>
    </source>
</reference>
<evidence type="ECO:0000313" key="2">
    <source>
        <dbReference type="Proteomes" id="UP000012313"/>
    </source>
</evidence>
<proteinExistence type="predicted"/>
<gene>
    <name evidence="1" type="ORF">LEP1GSC060_3097</name>
</gene>
<dbReference type="STRING" id="1218598.LEP1GSC060_3097"/>
<evidence type="ECO:0000313" key="1">
    <source>
        <dbReference type="EMBL" id="EMY77400.1"/>
    </source>
</evidence>
<accession>N1WEN0</accession>
<dbReference type="EMBL" id="AOHC02000037">
    <property type="protein sequence ID" value="EMY77400.1"/>
    <property type="molecule type" value="Genomic_DNA"/>
</dbReference>
<comment type="caution">
    <text evidence="1">The sequence shown here is derived from an EMBL/GenBank/DDBJ whole genome shotgun (WGS) entry which is preliminary data.</text>
</comment>
<protein>
    <submittedName>
        <fullName evidence="1">Uncharacterized protein</fullName>
    </submittedName>
</protein>
<organism evidence="1 2">
    <name type="scientific">Leptospira weilii serovar Ranarum str. ICFT</name>
    <dbReference type="NCBI Taxonomy" id="1218598"/>
    <lineage>
        <taxon>Bacteria</taxon>
        <taxon>Pseudomonadati</taxon>
        <taxon>Spirochaetota</taxon>
        <taxon>Spirochaetia</taxon>
        <taxon>Leptospirales</taxon>
        <taxon>Leptospiraceae</taxon>
        <taxon>Leptospira</taxon>
    </lineage>
</organism>
<name>N1WEN0_9LEPT</name>
<keyword evidence="2" id="KW-1185">Reference proteome</keyword>
<dbReference type="AlphaFoldDB" id="N1WEN0"/>
<dbReference type="Proteomes" id="UP000012313">
    <property type="component" value="Unassembled WGS sequence"/>
</dbReference>
<sequence length="179" mass="20769">MLYVSCCYLQKFSFVRVDIDSKFRIYEFDLESDLNEWIVKVKFSTRVPRRSSFGTPSRKHENAKASFELSLPRGRCSRGRSGCSILFQKPKSQLRVSVGISPNFLPESLWTNENGNLFRARIFLRSEWDGFIESLFRVCPINCKKMSFVKNHSAINQTIRKTRGFPQISNGFDFEKGLS</sequence>